<protein>
    <submittedName>
        <fullName evidence="2">N-acetyltransferase</fullName>
    </submittedName>
</protein>
<keyword evidence="2" id="KW-0808">Transferase</keyword>
<evidence type="ECO:0000313" key="2">
    <source>
        <dbReference type="EMBL" id="TPG08476.1"/>
    </source>
</evidence>
<comment type="caution">
    <text evidence="2">The sequence shown here is derived from an EMBL/GenBank/DDBJ whole genome shotgun (WGS) entry which is preliminary data.</text>
</comment>
<keyword evidence="3" id="KW-1185">Reference proteome</keyword>
<dbReference type="Proteomes" id="UP000318413">
    <property type="component" value="Unassembled WGS sequence"/>
</dbReference>
<organism evidence="2 3">
    <name type="scientific">Sphingomonas oligophenolica</name>
    <dbReference type="NCBI Taxonomy" id="301154"/>
    <lineage>
        <taxon>Bacteria</taxon>
        <taxon>Pseudomonadati</taxon>
        <taxon>Pseudomonadota</taxon>
        <taxon>Alphaproteobacteria</taxon>
        <taxon>Sphingomonadales</taxon>
        <taxon>Sphingomonadaceae</taxon>
        <taxon>Sphingomonas</taxon>
    </lineage>
</organism>
<name>A0A502C9Q7_9SPHN</name>
<dbReference type="PANTHER" id="PTHR43792">
    <property type="entry name" value="GNAT FAMILY, PUTATIVE (AFU_ORTHOLOGUE AFUA_3G00765)-RELATED-RELATED"/>
    <property type="match status" value="1"/>
</dbReference>
<dbReference type="AlphaFoldDB" id="A0A502C9Q7"/>
<dbReference type="RefSeq" id="WP_140872620.1">
    <property type="nucleotide sequence ID" value="NZ_RCZK01000015.1"/>
</dbReference>
<reference evidence="2 3" key="1">
    <citation type="journal article" date="2019" name="Environ. Microbiol.">
        <title>Species interactions and distinct microbial communities in high Arctic permafrost affected cryosols are associated with the CH4 and CO2 gas fluxes.</title>
        <authorList>
            <person name="Altshuler I."/>
            <person name="Hamel J."/>
            <person name="Turney S."/>
            <person name="Magnuson E."/>
            <person name="Levesque R."/>
            <person name="Greer C."/>
            <person name="Whyte L.G."/>
        </authorList>
    </citation>
    <scope>NUCLEOTIDE SEQUENCE [LARGE SCALE GENOMIC DNA]</scope>
    <source>
        <strain evidence="2 3">S5.1</strain>
    </source>
</reference>
<dbReference type="InterPro" id="IPR000182">
    <property type="entry name" value="GNAT_dom"/>
</dbReference>
<dbReference type="EMBL" id="RCZK01000015">
    <property type="protein sequence ID" value="TPG08476.1"/>
    <property type="molecule type" value="Genomic_DNA"/>
</dbReference>
<dbReference type="InterPro" id="IPR051531">
    <property type="entry name" value="N-acetyltransferase"/>
</dbReference>
<dbReference type="Gene3D" id="3.40.630.30">
    <property type="match status" value="1"/>
</dbReference>
<dbReference type="PANTHER" id="PTHR43792:SF1">
    <property type="entry name" value="N-ACETYLTRANSFERASE DOMAIN-CONTAINING PROTEIN"/>
    <property type="match status" value="1"/>
</dbReference>
<evidence type="ECO:0000259" key="1">
    <source>
        <dbReference type="Pfam" id="PF13302"/>
    </source>
</evidence>
<dbReference type="GO" id="GO:0016747">
    <property type="term" value="F:acyltransferase activity, transferring groups other than amino-acyl groups"/>
    <property type="evidence" value="ECO:0007669"/>
    <property type="project" value="InterPro"/>
</dbReference>
<accession>A0A502C9Q7</accession>
<feature type="domain" description="N-acetyltransferase" evidence="1">
    <location>
        <begin position="6"/>
        <end position="147"/>
    </location>
</feature>
<dbReference type="SUPFAM" id="SSF55729">
    <property type="entry name" value="Acyl-CoA N-acyltransferases (Nat)"/>
    <property type="match status" value="1"/>
</dbReference>
<sequence>MIETERLILRPWRDEDVPHHHAMCTDPGFMAYLGPPLTLDGAAAAAARQNAHRAATGSCFWAIEHRASECFVGYCGIKPGPDDTPIAGLPEIGWGIAPDRQRHGFAAEAARACLADGWARFDWPTIYAITVLGNVASWGLMERIGMRRAADMAFDHPALAQGDPLRPHITYAIDRPR</sequence>
<dbReference type="OrthoDB" id="6293260at2"/>
<gene>
    <name evidence="2" type="ORF">EAH84_13980</name>
</gene>
<dbReference type="Pfam" id="PF13302">
    <property type="entry name" value="Acetyltransf_3"/>
    <property type="match status" value="1"/>
</dbReference>
<evidence type="ECO:0000313" key="3">
    <source>
        <dbReference type="Proteomes" id="UP000318413"/>
    </source>
</evidence>
<dbReference type="InterPro" id="IPR016181">
    <property type="entry name" value="Acyl_CoA_acyltransferase"/>
</dbReference>
<proteinExistence type="predicted"/>